<keyword evidence="1" id="KW-0472">Membrane</keyword>
<proteinExistence type="predicted"/>
<dbReference type="PANTHER" id="PTHR30329:SF21">
    <property type="entry name" value="LIPOPROTEIN YIAD-RELATED"/>
    <property type="match status" value="1"/>
</dbReference>
<protein>
    <submittedName>
        <fullName evidence="3">Cell envelope biogenesis protein OmpA</fullName>
    </submittedName>
</protein>
<gene>
    <name evidence="3" type="ORF">CLM73_15055</name>
</gene>
<dbReference type="AlphaFoldDB" id="A0A2S0I8I1"/>
<name>A0A2S0I8I1_9BURK</name>
<dbReference type="Pfam" id="PF00691">
    <property type="entry name" value="OmpA"/>
    <property type="match status" value="1"/>
</dbReference>
<evidence type="ECO:0000313" key="4">
    <source>
        <dbReference type="Proteomes" id="UP000239477"/>
    </source>
</evidence>
<dbReference type="InterPro" id="IPR050330">
    <property type="entry name" value="Bact_OuterMem_StrucFunc"/>
</dbReference>
<dbReference type="PRINTS" id="PR01023">
    <property type="entry name" value="NAFLGMOTY"/>
</dbReference>
<feature type="domain" description="OmpA-like" evidence="2">
    <location>
        <begin position="57"/>
        <end position="181"/>
    </location>
</feature>
<dbReference type="EMBL" id="CP023270">
    <property type="protein sequence ID" value="AVJ28322.1"/>
    <property type="molecule type" value="Genomic_DNA"/>
</dbReference>
<dbReference type="InterPro" id="IPR006665">
    <property type="entry name" value="OmpA-like"/>
</dbReference>
<organism evidence="3 4">
    <name type="scientific">Achromobacter spanius</name>
    <dbReference type="NCBI Taxonomy" id="217203"/>
    <lineage>
        <taxon>Bacteria</taxon>
        <taxon>Pseudomonadati</taxon>
        <taxon>Pseudomonadota</taxon>
        <taxon>Betaproteobacteria</taxon>
        <taxon>Burkholderiales</taxon>
        <taxon>Alcaligenaceae</taxon>
        <taxon>Achromobacter</taxon>
    </lineage>
</organism>
<dbReference type="Gene3D" id="3.30.1330.60">
    <property type="entry name" value="OmpA-like domain"/>
    <property type="match status" value="1"/>
</dbReference>
<dbReference type="PROSITE" id="PS51257">
    <property type="entry name" value="PROKAR_LIPOPROTEIN"/>
    <property type="match status" value="1"/>
</dbReference>
<evidence type="ECO:0000256" key="1">
    <source>
        <dbReference type="PROSITE-ProRule" id="PRU00473"/>
    </source>
</evidence>
<keyword evidence="4" id="KW-1185">Reference proteome</keyword>
<dbReference type="GO" id="GO:0016020">
    <property type="term" value="C:membrane"/>
    <property type="evidence" value="ECO:0007669"/>
    <property type="project" value="UniProtKB-UniRule"/>
</dbReference>
<reference evidence="3 4" key="1">
    <citation type="submission" date="2017-09" db="EMBL/GenBank/DDBJ databases">
        <title>Genomic, metabolic, and phenotypic characteristics of bacterial isolates from the natural microbiome of the model nematode Caenorhabditis elegans.</title>
        <authorList>
            <person name="Zimmermann J."/>
            <person name="Obeng N."/>
            <person name="Yang W."/>
            <person name="Obeng O."/>
            <person name="Kissoyan K."/>
            <person name="Pees B."/>
            <person name="Dirksen P."/>
            <person name="Hoppner M."/>
            <person name="Franke A."/>
            <person name="Rosenstiel P."/>
            <person name="Leippe M."/>
            <person name="Dierking K."/>
            <person name="Kaleta C."/>
            <person name="Schulenburg H."/>
        </authorList>
    </citation>
    <scope>NUCLEOTIDE SEQUENCE [LARGE SCALE GENOMIC DNA]</scope>
    <source>
        <strain evidence="3 4">MYb73</strain>
    </source>
</reference>
<evidence type="ECO:0000259" key="2">
    <source>
        <dbReference type="PROSITE" id="PS51123"/>
    </source>
</evidence>
<dbReference type="SUPFAM" id="SSF103088">
    <property type="entry name" value="OmpA-like"/>
    <property type="match status" value="1"/>
</dbReference>
<dbReference type="PANTHER" id="PTHR30329">
    <property type="entry name" value="STATOR ELEMENT OF FLAGELLAR MOTOR COMPLEX"/>
    <property type="match status" value="1"/>
</dbReference>
<dbReference type="Proteomes" id="UP000239477">
    <property type="component" value="Chromosome"/>
</dbReference>
<dbReference type="RefSeq" id="WP_105239118.1">
    <property type="nucleotide sequence ID" value="NZ_CP023270.1"/>
</dbReference>
<dbReference type="InterPro" id="IPR036737">
    <property type="entry name" value="OmpA-like_sf"/>
</dbReference>
<dbReference type="CDD" id="cd07185">
    <property type="entry name" value="OmpA_C-like"/>
    <property type="match status" value="1"/>
</dbReference>
<accession>A0A2S0I8I1</accession>
<dbReference type="PROSITE" id="PS51123">
    <property type="entry name" value="OMPA_2"/>
    <property type="match status" value="1"/>
</dbReference>
<dbReference type="OrthoDB" id="1149075at2"/>
<sequence>MRLHKTILALCVVLAVSGCVTKQTYDKEAQLAAEYSALNKQLSAELSGDQVQITQLQNELKVTMVNEILFPEGGWSLSPKGEHTLAKIVPTLSNLQGKQVVVEGFTDNEPIGPALKRQFPSNLELSSARADNVARYLIAKGVSPNTVSAEGFGEARPVASNSTPEGRAKNRRVEIVITAAGRP</sequence>
<evidence type="ECO:0000313" key="3">
    <source>
        <dbReference type="EMBL" id="AVJ28322.1"/>
    </source>
</evidence>